<dbReference type="Gene3D" id="2.120.10.30">
    <property type="entry name" value="TolB, C-terminal domain"/>
    <property type="match status" value="1"/>
</dbReference>
<feature type="transmembrane region" description="Helical" evidence="1">
    <location>
        <begin position="21"/>
        <end position="40"/>
    </location>
</feature>
<sequence>MKPDKKKQKMSRKEFLQMGGSILAGGTILGISGVTLWNNYTHKSTTDGNSIAPDIANVAFQSPYKLVSSFSTGNNIEAFEILGDNIIVSTADQVQIYQANGTLKSSFKIDSNLRDLAVTGNEILLLYPSHIKVFDTLGNQIRNWKAANENSDYCSMAFGGGSVYITDAGNKNICQYSIDGNFQRIIDSPNRFIIPSYTFGITYNNGTIFCSNPGRHQVEKYSADGKYIGSFGEAGGATGKFCGCCNPVHLSYTETGDLITSEKGNPRISCYSQDGQFQSLLLDSQMLGGGNKAYRIKAIGDQLIAAGNNMVTTFKYDKALAANSACSSCKKNCPLRKGINI</sequence>
<proteinExistence type="predicted"/>
<evidence type="ECO:0000256" key="1">
    <source>
        <dbReference type="SAM" id="Phobius"/>
    </source>
</evidence>
<dbReference type="SUPFAM" id="SSF63825">
    <property type="entry name" value="YWTD domain"/>
    <property type="match status" value="1"/>
</dbReference>
<keyword evidence="1" id="KW-0472">Membrane</keyword>
<dbReference type="InterPro" id="IPR011042">
    <property type="entry name" value="6-blade_b-propeller_TolB-like"/>
</dbReference>
<dbReference type="Proteomes" id="UP000708576">
    <property type="component" value="Unassembled WGS sequence"/>
</dbReference>
<evidence type="ECO:0000313" key="2">
    <source>
        <dbReference type="EMBL" id="MBS2099157.1"/>
    </source>
</evidence>
<protein>
    <recommendedName>
        <fullName evidence="4">6-bladed beta-propeller</fullName>
    </recommendedName>
</protein>
<reference evidence="2 3" key="1">
    <citation type="journal article" date="2015" name="Int. J. Syst. Evol. Microbiol.">
        <title>Carboxylicivirga linearis sp. nov., isolated from a sea cucumber culture pond.</title>
        <authorList>
            <person name="Wang F.Q."/>
            <person name="Zhou Y.X."/>
            <person name="Lin X.Z."/>
            <person name="Chen G.J."/>
            <person name="Du Z.J."/>
        </authorList>
    </citation>
    <scope>NUCLEOTIDE SEQUENCE [LARGE SCALE GENOMIC DNA]</scope>
    <source>
        <strain evidence="2 3">FB218</strain>
    </source>
</reference>
<gene>
    <name evidence="2" type="ORF">KEM10_12770</name>
</gene>
<keyword evidence="1" id="KW-0812">Transmembrane</keyword>
<comment type="caution">
    <text evidence="2">The sequence shown here is derived from an EMBL/GenBank/DDBJ whole genome shotgun (WGS) entry which is preliminary data.</text>
</comment>
<dbReference type="EMBL" id="JAGUCO010000008">
    <property type="protein sequence ID" value="MBS2099157.1"/>
    <property type="molecule type" value="Genomic_DNA"/>
</dbReference>
<evidence type="ECO:0008006" key="4">
    <source>
        <dbReference type="Google" id="ProtNLM"/>
    </source>
</evidence>
<name>A0ABS5JW95_9BACT</name>
<evidence type="ECO:0000313" key="3">
    <source>
        <dbReference type="Proteomes" id="UP000708576"/>
    </source>
</evidence>
<accession>A0ABS5JW95</accession>
<organism evidence="2 3">
    <name type="scientific">Carboxylicivirga linearis</name>
    <dbReference type="NCBI Taxonomy" id="1628157"/>
    <lineage>
        <taxon>Bacteria</taxon>
        <taxon>Pseudomonadati</taxon>
        <taxon>Bacteroidota</taxon>
        <taxon>Bacteroidia</taxon>
        <taxon>Marinilabiliales</taxon>
        <taxon>Marinilabiliaceae</taxon>
        <taxon>Carboxylicivirga</taxon>
    </lineage>
</organism>
<dbReference type="RefSeq" id="WP_212216400.1">
    <property type="nucleotide sequence ID" value="NZ_JAGUCO010000008.1"/>
</dbReference>
<keyword evidence="1" id="KW-1133">Transmembrane helix</keyword>
<keyword evidence="3" id="KW-1185">Reference proteome</keyword>